<feature type="transmembrane region" description="Helical" evidence="1">
    <location>
        <begin position="42"/>
        <end position="63"/>
    </location>
</feature>
<reference evidence="3 4" key="1">
    <citation type="submission" date="2019-07" db="EMBL/GenBank/DDBJ databases">
        <title>Whole genome shotgun sequence of Halolactibacillus miurensis NBRC 100873.</title>
        <authorList>
            <person name="Hosoyama A."/>
            <person name="Uohara A."/>
            <person name="Ohji S."/>
            <person name="Ichikawa N."/>
        </authorList>
    </citation>
    <scope>NUCLEOTIDE SEQUENCE [LARGE SCALE GENOMIC DNA]</scope>
    <source>
        <strain evidence="3 4">NBRC 100873</strain>
    </source>
</reference>
<sequence>MGYCPKCGAKVHDDEIFCVSCGTKLPADRQSRFQSNRFSIKTWLFPTLALMLIGLIFSGIHWLHQQRSHQATDLFEEAADAFYEDDYEESLTLTEKALTVYPTFQAAEDLNKLLTLYLENIHLDDSLSYQAQLEQLHNLQISLDDYKGEAIDRLVMNIKHMQEQLQLEQIDTRLSNDLSIQDLQALVWEIEAIHSTDALLLKQQLRERLSSSIASLANSYLADNKFSDATELVENGLYYLPDDQRLLSLKETINLAQNQFVTALEERMEKAYQSYEEEVAFNESKAVNISDVALSETTSGQLKVKGTVKSEATVPIYHIEVTFELLNHDNDVIDTRTTFVYPDVLYPFDEGQLDYIFLDKQFNDEATDVKIASISWLLNEEEPS</sequence>
<evidence type="ECO:0000313" key="4">
    <source>
        <dbReference type="Proteomes" id="UP000321773"/>
    </source>
</evidence>
<comment type="caution">
    <text evidence="3">The sequence shown here is derived from an EMBL/GenBank/DDBJ whole genome shotgun (WGS) entry which is preliminary data.</text>
</comment>
<keyword evidence="1" id="KW-0472">Membrane</keyword>
<dbReference type="Pfam" id="PF13240">
    <property type="entry name" value="Zn_Ribbon_1"/>
    <property type="match status" value="1"/>
</dbReference>
<evidence type="ECO:0000313" key="3">
    <source>
        <dbReference type="EMBL" id="GEM03556.1"/>
    </source>
</evidence>
<dbReference type="Proteomes" id="UP000321773">
    <property type="component" value="Unassembled WGS sequence"/>
</dbReference>
<name>A0ABQ0VQY6_9BACI</name>
<evidence type="ECO:0000259" key="2">
    <source>
        <dbReference type="Pfam" id="PF13240"/>
    </source>
</evidence>
<dbReference type="EMBL" id="BJWJ01000004">
    <property type="protein sequence ID" value="GEM03556.1"/>
    <property type="molecule type" value="Genomic_DNA"/>
</dbReference>
<proteinExistence type="predicted"/>
<feature type="domain" description="Zinc-ribbon" evidence="2">
    <location>
        <begin position="3"/>
        <end position="25"/>
    </location>
</feature>
<dbReference type="InterPro" id="IPR026870">
    <property type="entry name" value="Zinc_ribbon_dom"/>
</dbReference>
<protein>
    <recommendedName>
        <fullName evidence="2">Zinc-ribbon domain-containing protein</fullName>
    </recommendedName>
</protein>
<keyword evidence="1" id="KW-0812">Transmembrane</keyword>
<evidence type="ECO:0000256" key="1">
    <source>
        <dbReference type="SAM" id="Phobius"/>
    </source>
</evidence>
<keyword evidence="4" id="KW-1185">Reference proteome</keyword>
<accession>A0ABQ0VQY6</accession>
<gene>
    <name evidence="3" type="ORF">HMI01_05440</name>
</gene>
<organism evidence="3 4">
    <name type="scientific">Halolactibacillus miurensis</name>
    <dbReference type="NCBI Taxonomy" id="306541"/>
    <lineage>
        <taxon>Bacteria</taxon>
        <taxon>Bacillati</taxon>
        <taxon>Bacillota</taxon>
        <taxon>Bacilli</taxon>
        <taxon>Bacillales</taxon>
        <taxon>Bacillaceae</taxon>
        <taxon>Halolactibacillus</taxon>
    </lineage>
</organism>
<keyword evidence="1" id="KW-1133">Transmembrane helix</keyword>